<dbReference type="InterPro" id="IPR026265">
    <property type="entry name" value="LptC"/>
</dbReference>
<organism evidence="1 2">
    <name type="scientific">Dinghuibacter silviterrae</name>
    <dbReference type="NCBI Taxonomy" id="1539049"/>
    <lineage>
        <taxon>Bacteria</taxon>
        <taxon>Pseudomonadati</taxon>
        <taxon>Bacteroidota</taxon>
        <taxon>Chitinophagia</taxon>
        <taxon>Chitinophagales</taxon>
        <taxon>Chitinophagaceae</taxon>
        <taxon>Dinghuibacter</taxon>
    </lineage>
</organism>
<dbReference type="AlphaFoldDB" id="A0A4R8DPN8"/>
<dbReference type="GO" id="GO:0005886">
    <property type="term" value="C:plasma membrane"/>
    <property type="evidence" value="ECO:0007669"/>
    <property type="project" value="InterPro"/>
</dbReference>
<proteinExistence type="predicted"/>
<keyword evidence="2" id="KW-1185">Reference proteome</keyword>
<name>A0A4R8DPN8_9BACT</name>
<dbReference type="Gene3D" id="2.60.450.10">
    <property type="entry name" value="Lipopolysaccharide (LPS) transport protein A like domain"/>
    <property type="match status" value="1"/>
</dbReference>
<accession>A0A4R8DPN8</accession>
<dbReference type="RefSeq" id="WP_133990877.1">
    <property type="nucleotide sequence ID" value="NZ_SODV01000001.1"/>
</dbReference>
<reference evidence="1 2" key="1">
    <citation type="submission" date="2019-03" db="EMBL/GenBank/DDBJ databases">
        <title>Genomic Encyclopedia of Type Strains, Phase IV (KMG-IV): sequencing the most valuable type-strain genomes for metagenomic binning, comparative biology and taxonomic classification.</title>
        <authorList>
            <person name="Goeker M."/>
        </authorList>
    </citation>
    <scope>NUCLEOTIDE SEQUENCE [LARGE SCALE GENOMIC DNA]</scope>
    <source>
        <strain evidence="1 2">DSM 100059</strain>
    </source>
</reference>
<evidence type="ECO:0000313" key="1">
    <source>
        <dbReference type="EMBL" id="TDW99838.1"/>
    </source>
</evidence>
<gene>
    <name evidence="1" type="ORF">EDB95_0852</name>
</gene>
<dbReference type="InterPro" id="IPR010664">
    <property type="entry name" value="LipoPS_assembly_LptC-rel"/>
</dbReference>
<dbReference type="EMBL" id="SODV01000001">
    <property type="protein sequence ID" value="TDW99838.1"/>
    <property type="molecule type" value="Genomic_DNA"/>
</dbReference>
<protein>
    <submittedName>
        <fullName evidence="1">LPS export ABC transporter protein LptC</fullName>
    </submittedName>
</protein>
<dbReference type="NCBIfam" id="TIGR04409">
    <property type="entry name" value="LptC_YrbK"/>
    <property type="match status" value="1"/>
</dbReference>
<sequence>MVTQHWWVGVLGLLLLCACENDMQKVAALGRRTQTPEEAHGIDAYMSQGGKMKARLLAPYMLRYQQDTQRIVFPRSLHCDFYDSLLNIESILDARYGVYYENMNKVYLRDHVKIINLVKKDTIYCEDLYWDQNTGWFYTHHYVEVHRATQAYSGTGMRATQDFNNVFLDSASGHLKVQNDQLP</sequence>
<dbReference type="Pfam" id="PF06835">
    <property type="entry name" value="LptC"/>
    <property type="match status" value="1"/>
</dbReference>
<dbReference type="GO" id="GO:0015221">
    <property type="term" value="F:lipopolysaccharide transmembrane transporter activity"/>
    <property type="evidence" value="ECO:0007669"/>
    <property type="project" value="InterPro"/>
</dbReference>
<dbReference type="OrthoDB" id="9812080at2"/>
<comment type="caution">
    <text evidence="1">The sequence shown here is derived from an EMBL/GenBank/DDBJ whole genome shotgun (WGS) entry which is preliminary data.</text>
</comment>
<evidence type="ECO:0000313" key="2">
    <source>
        <dbReference type="Proteomes" id="UP000294498"/>
    </source>
</evidence>
<dbReference type="Proteomes" id="UP000294498">
    <property type="component" value="Unassembled WGS sequence"/>
</dbReference>